<sequence>MDDERLLSEALRAHAAGGVSSPGTPNAPQPSPGGAQASPVPPAAPEGAADAGGSRLRDRFRPLGRKRGADAAPETVVHPTAGPVGTPPGAPFPTTTTRGGQPPARPAPRPGPATDRPWPQTGPRSAGRPTHQGPPPGYPPGPGVPHPRTAPGHVNGVTGATGAGPAAPPLADREPADPGAWTPARIAWWSGMALLAGAVAGALAAVGTLGLPG</sequence>
<evidence type="ECO:0000256" key="1">
    <source>
        <dbReference type="SAM" id="MobiDB-lite"/>
    </source>
</evidence>
<feature type="region of interest" description="Disordered" evidence="1">
    <location>
        <begin position="1"/>
        <end position="178"/>
    </location>
</feature>
<feature type="compositionally biased region" description="Pro residues" evidence="1">
    <location>
        <begin position="132"/>
        <end position="145"/>
    </location>
</feature>
<dbReference type="RefSeq" id="WP_337715503.1">
    <property type="nucleotide sequence ID" value="NZ_JBBEGL010000005.1"/>
</dbReference>
<organism evidence="3 4">
    <name type="scientific">Actinomycetospora aeridis</name>
    <dbReference type="NCBI Taxonomy" id="3129231"/>
    <lineage>
        <taxon>Bacteria</taxon>
        <taxon>Bacillati</taxon>
        <taxon>Actinomycetota</taxon>
        <taxon>Actinomycetes</taxon>
        <taxon>Pseudonocardiales</taxon>
        <taxon>Pseudonocardiaceae</taxon>
        <taxon>Actinomycetospora</taxon>
    </lineage>
</organism>
<evidence type="ECO:0008006" key="5">
    <source>
        <dbReference type="Google" id="ProtNLM"/>
    </source>
</evidence>
<evidence type="ECO:0000313" key="4">
    <source>
        <dbReference type="Proteomes" id="UP001370100"/>
    </source>
</evidence>
<accession>A0ABU8N9X2</accession>
<keyword evidence="2" id="KW-0812">Transmembrane</keyword>
<dbReference type="Proteomes" id="UP001370100">
    <property type="component" value="Unassembled WGS sequence"/>
</dbReference>
<keyword evidence="2" id="KW-0472">Membrane</keyword>
<evidence type="ECO:0000256" key="2">
    <source>
        <dbReference type="SAM" id="Phobius"/>
    </source>
</evidence>
<name>A0ABU8N9X2_9PSEU</name>
<evidence type="ECO:0000313" key="3">
    <source>
        <dbReference type="EMBL" id="MEJ2888697.1"/>
    </source>
</evidence>
<comment type="caution">
    <text evidence="3">The sequence shown here is derived from an EMBL/GenBank/DDBJ whole genome shotgun (WGS) entry which is preliminary data.</text>
</comment>
<proteinExistence type="predicted"/>
<reference evidence="3 4" key="1">
    <citation type="submission" date="2024-03" db="EMBL/GenBank/DDBJ databases">
        <title>Actinomycetospora sp. OC33-EN06, a novel actinomycete isolated from wild orchid (Aerides multiflora).</title>
        <authorList>
            <person name="Suriyachadkun C."/>
        </authorList>
    </citation>
    <scope>NUCLEOTIDE SEQUENCE [LARGE SCALE GENOMIC DNA]</scope>
    <source>
        <strain evidence="3 4">OC33-EN06</strain>
    </source>
</reference>
<gene>
    <name evidence="3" type="ORF">WCD41_19720</name>
</gene>
<feature type="compositionally biased region" description="Low complexity" evidence="1">
    <location>
        <begin position="92"/>
        <end position="102"/>
    </location>
</feature>
<dbReference type="EMBL" id="JBBEGL010000005">
    <property type="protein sequence ID" value="MEJ2888697.1"/>
    <property type="molecule type" value="Genomic_DNA"/>
</dbReference>
<keyword evidence="2" id="KW-1133">Transmembrane helix</keyword>
<protein>
    <recommendedName>
        <fullName evidence="5">Translation initiation factor IF-2</fullName>
    </recommendedName>
</protein>
<keyword evidence="4" id="KW-1185">Reference proteome</keyword>
<feature type="transmembrane region" description="Helical" evidence="2">
    <location>
        <begin position="186"/>
        <end position="211"/>
    </location>
</feature>